<sequence>MSSYWLLLFPVLEGAEEKGILVCNVKFHCPSLPEEASPEPPSSSDTTLKEQLLVIRHTAQLAYSRSP</sequence>
<name>A0A0B6ZAR0_9EUPU</name>
<proteinExistence type="predicted"/>
<accession>A0A0B6ZAR0</accession>
<protein>
    <submittedName>
        <fullName evidence="1">Uncharacterized protein</fullName>
    </submittedName>
</protein>
<gene>
    <name evidence="1" type="primary">ORF53033</name>
</gene>
<evidence type="ECO:0000313" key="1">
    <source>
        <dbReference type="EMBL" id="CEK64820.1"/>
    </source>
</evidence>
<dbReference type="EMBL" id="HACG01017955">
    <property type="protein sequence ID" value="CEK64820.1"/>
    <property type="molecule type" value="Transcribed_RNA"/>
</dbReference>
<reference evidence="1" key="1">
    <citation type="submission" date="2014-12" db="EMBL/GenBank/DDBJ databases">
        <title>Insight into the proteome of Arion vulgaris.</title>
        <authorList>
            <person name="Aradska J."/>
            <person name="Bulat T."/>
            <person name="Smidak R."/>
            <person name="Sarate P."/>
            <person name="Gangsoo J."/>
            <person name="Sialana F."/>
            <person name="Bilban M."/>
            <person name="Lubec G."/>
        </authorList>
    </citation>
    <scope>NUCLEOTIDE SEQUENCE</scope>
    <source>
        <tissue evidence="1">Skin</tissue>
    </source>
</reference>
<dbReference type="AlphaFoldDB" id="A0A0B6ZAR0"/>
<organism evidence="1">
    <name type="scientific">Arion vulgaris</name>
    <dbReference type="NCBI Taxonomy" id="1028688"/>
    <lineage>
        <taxon>Eukaryota</taxon>
        <taxon>Metazoa</taxon>
        <taxon>Spiralia</taxon>
        <taxon>Lophotrochozoa</taxon>
        <taxon>Mollusca</taxon>
        <taxon>Gastropoda</taxon>
        <taxon>Heterobranchia</taxon>
        <taxon>Euthyneura</taxon>
        <taxon>Panpulmonata</taxon>
        <taxon>Eupulmonata</taxon>
        <taxon>Stylommatophora</taxon>
        <taxon>Helicina</taxon>
        <taxon>Arionoidea</taxon>
        <taxon>Arionidae</taxon>
        <taxon>Arion</taxon>
    </lineage>
</organism>